<evidence type="ECO:0000313" key="2">
    <source>
        <dbReference type="EMBL" id="CAM76585.1"/>
    </source>
</evidence>
<dbReference type="Pfam" id="PF03205">
    <property type="entry name" value="MobB"/>
    <property type="match status" value="1"/>
</dbReference>
<protein>
    <submittedName>
        <fullName evidence="2">Molybdopterin-guanine dinucleotide biosynthesis protein B</fullName>
    </submittedName>
</protein>
<proteinExistence type="predicted"/>
<gene>
    <name evidence="2" type="ORF">MGR_1257</name>
</gene>
<dbReference type="GO" id="GO:0005525">
    <property type="term" value="F:GTP binding"/>
    <property type="evidence" value="ECO:0007669"/>
    <property type="project" value="InterPro"/>
</dbReference>
<feature type="domain" description="Molybdopterin-guanine dinucleotide biosynthesis protein B (MobB)" evidence="1">
    <location>
        <begin position="3"/>
        <end position="134"/>
    </location>
</feature>
<accession>A4U128</accession>
<reference evidence="2" key="1">
    <citation type="journal article" date="2007" name="J. Bacteriol.">
        <title>Comparative genome analysis of four magnetotactic bacteria reveals a complex set of group-specific genes implicated in magnetosome biomineralization and function.</title>
        <authorList>
            <person name="Richter M."/>
            <person name="Kube M."/>
            <person name="Bazylinski D.A."/>
            <person name="Lombardot T."/>
            <person name="Gloeckner F.O."/>
            <person name="Reinhardt R."/>
            <person name="Schueler D."/>
        </authorList>
    </citation>
    <scope>NUCLEOTIDE SEQUENCE</scope>
    <source>
        <strain evidence="2">MSR-1</strain>
    </source>
</reference>
<dbReference type="GO" id="GO:0006777">
    <property type="term" value="P:Mo-molybdopterin cofactor biosynthetic process"/>
    <property type="evidence" value="ECO:0007669"/>
    <property type="project" value="InterPro"/>
</dbReference>
<organism evidence="2">
    <name type="scientific">Magnetospirillum gryphiswaldense</name>
    <dbReference type="NCBI Taxonomy" id="55518"/>
    <lineage>
        <taxon>Bacteria</taxon>
        <taxon>Pseudomonadati</taxon>
        <taxon>Pseudomonadota</taxon>
        <taxon>Alphaproteobacteria</taxon>
        <taxon>Rhodospirillales</taxon>
        <taxon>Rhodospirillaceae</taxon>
        <taxon>Magnetospirillum</taxon>
    </lineage>
</organism>
<sequence length="164" mass="18057">MKIFGLSGHSGSGKTTLMVKLVPLLTAKGLTVSTIKQANSGFDADKPGKDSYLHREAGAKEVLVASAKRWALMHEYRDEPEFTMDQLLARMSAVDLVLVEGFRQWPHPRIEVWRQAVGKPPFFPDDPQVVAVASPDQPDGLDRPLLDLDDAGGIARFMLENLGF</sequence>
<dbReference type="SUPFAM" id="SSF52540">
    <property type="entry name" value="P-loop containing nucleoside triphosphate hydrolases"/>
    <property type="match status" value="1"/>
</dbReference>
<dbReference type="PANTHER" id="PTHR40072">
    <property type="entry name" value="MOLYBDOPTERIN-GUANINE DINUCLEOTIDE BIOSYNTHESIS ADAPTER PROTEIN-RELATED"/>
    <property type="match status" value="1"/>
</dbReference>
<name>A4U128_9PROT</name>
<dbReference type="Gene3D" id="3.40.50.300">
    <property type="entry name" value="P-loop containing nucleotide triphosphate hydrolases"/>
    <property type="match status" value="1"/>
</dbReference>
<dbReference type="NCBIfam" id="TIGR00176">
    <property type="entry name" value="mobB"/>
    <property type="match status" value="1"/>
</dbReference>
<dbReference type="InterPro" id="IPR004435">
    <property type="entry name" value="MobB_dom"/>
</dbReference>
<evidence type="ECO:0000259" key="1">
    <source>
        <dbReference type="Pfam" id="PF03205"/>
    </source>
</evidence>
<dbReference type="PANTHER" id="PTHR40072:SF1">
    <property type="entry name" value="MOLYBDOPTERIN-GUANINE DINUCLEOTIDE BIOSYNTHESIS ADAPTER PROTEIN"/>
    <property type="match status" value="1"/>
</dbReference>
<dbReference type="InterPro" id="IPR027417">
    <property type="entry name" value="P-loop_NTPase"/>
</dbReference>
<dbReference type="RefSeq" id="WP_106003353.1">
    <property type="nucleotide sequence ID" value="NZ_CP027527.1"/>
</dbReference>
<dbReference type="InterPro" id="IPR052539">
    <property type="entry name" value="MGD_biosynthesis_adapter"/>
</dbReference>
<dbReference type="CDD" id="cd03116">
    <property type="entry name" value="MobB"/>
    <property type="match status" value="1"/>
</dbReference>
<dbReference type="AlphaFoldDB" id="A4U128"/>
<dbReference type="EMBL" id="CU459003">
    <property type="protein sequence ID" value="CAM76585.1"/>
    <property type="molecule type" value="Genomic_DNA"/>
</dbReference>